<evidence type="ECO:0000313" key="2">
    <source>
        <dbReference type="EMBL" id="KAG9453392.1"/>
    </source>
</evidence>
<gene>
    <name evidence="2" type="ORF">H6P81_006296</name>
</gene>
<dbReference type="Proteomes" id="UP000825729">
    <property type="component" value="Unassembled WGS sequence"/>
</dbReference>
<name>A0AAV7F0T4_ARIFI</name>
<organism evidence="2 3">
    <name type="scientific">Aristolochia fimbriata</name>
    <name type="common">White veined hardy Dutchman's pipe vine</name>
    <dbReference type="NCBI Taxonomy" id="158543"/>
    <lineage>
        <taxon>Eukaryota</taxon>
        <taxon>Viridiplantae</taxon>
        <taxon>Streptophyta</taxon>
        <taxon>Embryophyta</taxon>
        <taxon>Tracheophyta</taxon>
        <taxon>Spermatophyta</taxon>
        <taxon>Magnoliopsida</taxon>
        <taxon>Magnoliidae</taxon>
        <taxon>Piperales</taxon>
        <taxon>Aristolochiaceae</taxon>
        <taxon>Aristolochia</taxon>
    </lineage>
</organism>
<protein>
    <submittedName>
        <fullName evidence="2">Uncharacterized protein</fullName>
    </submittedName>
</protein>
<sequence length="147" mass="15896">MPFCRKANRDLNQTKEGTGGSELSSEIQKRIPNQKTHRASSKGLAEKTNIPRPFSNRIIISPNGKGRKSEKGEVGGFWNLDLNEEEEQLVQKSSEFVEAPKLLTFGAAAASSPVLIISSSTASTLNSCYPSEAQGRQYGIASHNSDG</sequence>
<accession>A0AAV7F0T4</accession>
<comment type="caution">
    <text evidence="2">The sequence shown here is derived from an EMBL/GenBank/DDBJ whole genome shotgun (WGS) entry which is preliminary data.</text>
</comment>
<feature type="region of interest" description="Disordered" evidence="1">
    <location>
        <begin position="1"/>
        <end position="72"/>
    </location>
</feature>
<feature type="compositionally biased region" description="Polar residues" evidence="1">
    <location>
        <begin position="14"/>
        <end position="34"/>
    </location>
</feature>
<evidence type="ECO:0000313" key="3">
    <source>
        <dbReference type="Proteomes" id="UP000825729"/>
    </source>
</evidence>
<dbReference type="AlphaFoldDB" id="A0AAV7F0T4"/>
<keyword evidence="3" id="KW-1185">Reference proteome</keyword>
<dbReference type="EMBL" id="JAINDJ010000003">
    <property type="protein sequence ID" value="KAG9453392.1"/>
    <property type="molecule type" value="Genomic_DNA"/>
</dbReference>
<reference evidence="2 3" key="1">
    <citation type="submission" date="2021-07" db="EMBL/GenBank/DDBJ databases">
        <title>The Aristolochia fimbriata genome: insights into angiosperm evolution, floral development and chemical biosynthesis.</title>
        <authorList>
            <person name="Jiao Y."/>
        </authorList>
    </citation>
    <scope>NUCLEOTIDE SEQUENCE [LARGE SCALE GENOMIC DNA]</scope>
    <source>
        <strain evidence="2">IBCAS-2021</strain>
        <tissue evidence="2">Leaf</tissue>
    </source>
</reference>
<proteinExistence type="predicted"/>
<evidence type="ECO:0000256" key="1">
    <source>
        <dbReference type="SAM" id="MobiDB-lite"/>
    </source>
</evidence>